<dbReference type="InterPro" id="IPR036465">
    <property type="entry name" value="vWFA_dom_sf"/>
</dbReference>
<dbReference type="PANTHER" id="PTHR37947">
    <property type="entry name" value="BLL2462 PROTEIN"/>
    <property type="match status" value="1"/>
</dbReference>
<accession>A0A2N1PVF2</accession>
<name>A0A2N1PVF2_9BACT</name>
<dbReference type="Gene3D" id="3.40.50.880">
    <property type="match status" value="1"/>
</dbReference>
<protein>
    <recommendedName>
        <fullName evidence="5">VWFA domain-containing protein</fullName>
    </recommendedName>
</protein>
<dbReference type="InterPro" id="IPR029062">
    <property type="entry name" value="Class_I_gatase-like"/>
</dbReference>
<comment type="caution">
    <text evidence="3">The sequence shown here is derived from an EMBL/GenBank/DDBJ whole genome shotgun (WGS) entry which is preliminary data.</text>
</comment>
<keyword evidence="2" id="KW-0812">Transmembrane</keyword>
<evidence type="ECO:0000256" key="1">
    <source>
        <dbReference type="SAM" id="MobiDB-lite"/>
    </source>
</evidence>
<feature type="region of interest" description="Disordered" evidence="1">
    <location>
        <begin position="400"/>
        <end position="434"/>
    </location>
</feature>
<evidence type="ECO:0008006" key="5">
    <source>
        <dbReference type="Google" id="ProtNLM"/>
    </source>
</evidence>
<reference evidence="3 4" key="1">
    <citation type="journal article" date="2017" name="ISME J.">
        <title>Potential for microbial H2 and metal transformations associated with novel bacteria and archaea in deep terrestrial subsurface sediments.</title>
        <authorList>
            <person name="Hernsdorf A.W."/>
            <person name="Amano Y."/>
            <person name="Miyakawa K."/>
            <person name="Ise K."/>
            <person name="Suzuki Y."/>
            <person name="Anantharaman K."/>
            <person name="Probst A."/>
            <person name="Burstein D."/>
            <person name="Thomas B.C."/>
            <person name="Banfield J.F."/>
        </authorList>
    </citation>
    <scope>NUCLEOTIDE SEQUENCE [LARGE SCALE GENOMIC DNA]</scope>
    <source>
        <strain evidence="3">HGW-Wallbacteria-1</strain>
    </source>
</reference>
<dbReference type="SUPFAM" id="SSF53300">
    <property type="entry name" value="vWA-like"/>
    <property type="match status" value="1"/>
</dbReference>
<dbReference type="Gene3D" id="3.40.50.410">
    <property type="entry name" value="von Willebrand factor, type A domain"/>
    <property type="match status" value="1"/>
</dbReference>
<dbReference type="PANTHER" id="PTHR37947:SF1">
    <property type="entry name" value="BLL2462 PROTEIN"/>
    <property type="match status" value="1"/>
</dbReference>
<evidence type="ECO:0000313" key="3">
    <source>
        <dbReference type="EMBL" id="PKK92321.1"/>
    </source>
</evidence>
<organism evidence="3 4">
    <name type="scientific">Candidatus Wallbacteria bacterium HGW-Wallbacteria-1</name>
    <dbReference type="NCBI Taxonomy" id="2013854"/>
    <lineage>
        <taxon>Bacteria</taxon>
        <taxon>Candidatus Walliibacteriota</taxon>
    </lineage>
</organism>
<gene>
    <name evidence="3" type="ORF">CVV64_02585</name>
</gene>
<feature type="compositionally biased region" description="Basic and acidic residues" evidence="1">
    <location>
        <begin position="406"/>
        <end position="422"/>
    </location>
</feature>
<dbReference type="CDD" id="cd00198">
    <property type="entry name" value="vWFA"/>
    <property type="match status" value="1"/>
</dbReference>
<proteinExistence type="predicted"/>
<evidence type="ECO:0000313" key="4">
    <source>
        <dbReference type="Proteomes" id="UP000233256"/>
    </source>
</evidence>
<sequence length="847" mass="90873">MIVEKSRVSIAGIVLSLFFILMARVCEGAQGGAAIERVESVSFRLAQGVSPVVILILLAAVFISWKLYAALSGTLEKSRRLLFFGLRTAVLIIAAILLLQPVADMHVMVTVPSTVALLVDGSASMGIMDSFSPASREYTDRYRASWSWLRQTGVMKSLSAGMRVVPFIYSSSLEPIQANMNSSDMSVTLPFMPGGGSNPGGAILEARNRLKGSNLSAMIVISDGCRTIGPDPTLAARLAGVPVFTLGVGGSMDVADLAVKSVNFSDKAYVGVESTIDVTVTSRSLNTSSVPVILRSGQKELARSFMDLSGGQASAKLKFTPEVRGLMELSVQVPLQPGEMVAANNSRPVMIMVSESRTRVLLLSSVPSWDYKFLRQTLQEDPSITLSTMCLLRGKPLTQSSVMEGTESRRTQSDSEKIKNSENSENSGTGGGREIGIPLEWPVKSLDKLNGYEVIILVEPTGLDDMAEPLAQWVSDGGGLFAVGALFPGDGKSLLANLAVGSGKLSGGFSQGRTEGISAFANGRERTLGLEKLLPLLPSDTSGFSSWLQGSVRLAVTDAGSSHPFSRLVPGKIANTSFWREWPDLQEIQECATKTGSLCLVRGREPDKGPPVLAVHRFGRGRVAAMPVRGLWRYRFMMAGTGKGKTRFTEFLSSGLNWLRNEKGDALLTLQTDRLVSVQGEEISITANLMDSAFSPVDGANLRVTGNMEIQGMTGVADESIGSISLAGMGKGVYHGSFTPGAAGRYEITVVSESGQSASTVFVVTIPPEEFLKTSRDRVNLEGMAEISGGKAIELEQTGTLPEILPDKSSSYDTVREVQLWNKPLLMLLLMAILGVEWYLRRREGLE</sequence>
<feature type="transmembrane region" description="Helical" evidence="2">
    <location>
        <begin position="81"/>
        <end position="99"/>
    </location>
</feature>
<dbReference type="EMBL" id="PGXC01000001">
    <property type="protein sequence ID" value="PKK92321.1"/>
    <property type="molecule type" value="Genomic_DNA"/>
</dbReference>
<keyword evidence="2" id="KW-0472">Membrane</keyword>
<dbReference type="SUPFAM" id="SSF52317">
    <property type="entry name" value="Class I glutamine amidotransferase-like"/>
    <property type="match status" value="1"/>
</dbReference>
<dbReference type="Proteomes" id="UP000233256">
    <property type="component" value="Unassembled WGS sequence"/>
</dbReference>
<dbReference type="AlphaFoldDB" id="A0A2N1PVF2"/>
<keyword evidence="2" id="KW-1133">Transmembrane helix</keyword>
<feature type="transmembrane region" description="Helical" evidence="2">
    <location>
        <begin position="52"/>
        <end position="69"/>
    </location>
</feature>
<evidence type="ECO:0000256" key="2">
    <source>
        <dbReference type="SAM" id="Phobius"/>
    </source>
</evidence>